<dbReference type="InterPro" id="IPR032675">
    <property type="entry name" value="LRR_dom_sf"/>
</dbReference>
<dbReference type="PROSITE" id="PS00845">
    <property type="entry name" value="CAP_GLY_1"/>
    <property type="match status" value="1"/>
</dbReference>
<sequence>MSEALPHPGQRVSYAGALCTVRYTGPVDGTAGTWLGVEWDDATRGKHDGSHKGVRYFTCLSKSPTAASFVRPTRPRDRPQAFLPALREKYLGGDNLAQEKDKNESQIRISGTKVAEEVGFDKIWRKLAQVEDLRTVILDGLRVAEAKSDPEESIAASCPKIQHLDLSKNLFETISPVVDICAELRGLRRLSINGNRFSHLLRDASLDRMRDAFADVVELSLQETLLSWEELCAIATRCQSLVTLNAGSNQLSSLPQVDYAQLPSTLTSLNLEFNDFTALSDLSSLTALTSLRNLHLKGNNMAAISSQQTGESAETEAAAPVFPSSVHYLDLSYNEVATWTFVDALAIHFPGLTGLRLSHNPVYDAGSDDDKRKGGPSASSSEESHMITIGRLANLKTLNFAAIKAADRSNADMFYLSRIARQLATMPESAESTILVQHPRYRQLCDLYGEPDVIRRNEINPSFLEARLVNVVFYRAGKEGDSQGKGEGVSRRIPKSYDIYAVRGIAGKLFGLSPLKLQLTWETGEWDPVAGYEEGESDGDSSDQEEPCDGETSSHSGDDDDDDDGDDDDDKQGGKAGRWIKREVVLRDGPKQLGYCVDGPDVKIRVEAL</sequence>
<accession>A0A9P7MI57</accession>
<feature type="compositionally biased region" description="Acidic residues" evidence="3">
    <location>
        <begin position="533"/>
        <end position="549"/>
    </location>
</feature>
<dbReference type="SMART" id="SM01052">
    <property type="entry name" value="CAP_GLY"/>
    <property type="match status" value="1"/>
</dbReference>
<dbReference type="SUPFAM" id="SSF74924">
    <property type="entry name" value="Cap-Gly domain"/>
    <property type="match status" value="1"/>
</dbReference>
<dbReference type="InterPro" id="IPR000938">
    <property type="entry name" value="CAP-Gly_domain"/>
</dbReference>
<dbReference type="PROSITE" id="PS50245">
    <property type="entry name" value="CAP_GLY_2"/>
    <property type="match status" value="1"/>
</dbReference>
<protein>
    <recommendedName>
        <fullName evidence="4">CAP-Gly domain-containing protein</fullName>
    </recommendedName>
</protein>
<name>A0A9P7MI57_9HYPO</name>
<dbReference type="PROSITE" id="PS51450">
    <property type="entry name" value="LRR"/>
    <property type="match status" value="1"/>
</dbReference>
<keyword evidence="2" id="KW-0677">Repeat</keyword>
<evidence type="ECO:0000256" key="3">
    <source>
        <dbReference type="SAM" id="MobiDB-lite"/>
    </source>
</evidence>
<dbReference type="EMBL" id="SRPO01000030">
    <property type="protein sequence ID" value="KAG5946823.1"/>
    <property type="molecule type" value="Genomic_DNA"/>
</dbReference>
<evidence type="ECO:0000259" key="4">
    <source>
        <dbReference type="PROSITE" id="PS50245"/>
    </source>
</evidence>
<dbReference type="Pfam" id="PF01302">
    <property type="entry name" value="CAP_GLY"/>
    <property type="match status" value="1"/>
</dbReference>
<evidence type="ECO:0000256" key="1">
    <source>
        <dbReference type="ARBA" id="ARBA00022614"/>
    </source>
</evidence>
<dbReference type="Proteomes" id="UP000706124">
    <property type="component" value="Unassembled WGS sequence"/>
</dbReference>
<dbReference type="InterPro" id="IPR050836">
    <property type="entry name" value="SDS22/Internalin_LRR"/>
</dbReference>
<dbReference type="SUPFAM" id="SSF52058">
    <property type="entry name" value="L domain-like"/>
    <property type="match status" value="1"/>
</dbReference>
<evidence type="ECO:0000313" key="6">
    <source>
        <dbReference type="Proteomes" id="UP000706124"/>
    </source>
</evidence>
<reference evidence="5 6" key="1">
    <citation type="journal article" date="2020" name="bioRxiv">
        <title>Whole genome comparisons of ergot fungi reveals the divergence and evolution of species within the genus Claviceps are the result of varying mechanisms driving genome evolution and host range expansion.</title>
        <authorList>
            <person name="Wyka S.A."/>
            <person name="Mondo S.J."/>
            <person name="Liu M."/>
            <person name="Dettman J."/>
            <person name="Nalam V."/>
            <person name="Broders K.D."/>
        </authorList>
    </citation>
    <scope>NUCLEOTIDE SEQUENCE [LARGE SCALE GENOMIC DNA]</scope>
    <source>
        <strain evidence="5 6">CCC 1485</strain>
    </source>
</reference>
<dbReference type="OrthoDB" id="5273213at2759"/>
<dbReference type="AlphaFoldDB" id="A0A9P7MI57"/>
<evidence type="ECO:0000313" key="5">
    <source>
        <dbReference type="EMBL" id="KAG5946823.1"/>
    </source>
</evidence>
<dbReference type="InterPro" id="IPR001611">
    <property type="entry name" value="Leu-rich_rpt"/>
</dbReference>
<dbReference type="PANTHER" id="PTHR46652:SF3">
    <property type="entry name" value="LEUCINE-RICH REPEAT-CONTAINING PROTEIN 9"/>
    <property type="match status" value="1"/>
</dbReference>
<dbReference type="Gene3D" id="3.80.10.10">
    <property type="entry name" value="Ribonuclease Inhibitor"/>
    <property type="match status" value="3"/>
</dbReference>
<comment type="caution">
    <text evidence="5">The sequence shown here is derived from an EMBL/GenBank/DDBJ whole genome shotgun (WGS) entry which is preliminary data.</text>
</comment>
<feature type="compositionally biased region" description="Acidic residues" evidence="3">
    <location>
        <begin position="558"/>
        <end position="570"/>
    </location>
</feature>
<gene>
    <name evidence="5" type="ORF">E4U60_003776</name>
</gene>
<organism evidence="5 6">
    <name type="scientific">Claviceps pazoutovae</name>
    <dbReference type="NCBI Taxonomy" id="1649127"/>
    <lineage>
        <taxon>Eukaryota</taxon>
        <taxon>Fungi</taxon>
        <taxon>Dikarya</taxon>
        <taxon>Ascomycota</taxon>
        <taxon>Pezizomycotina</taxon>
        <taxon>Sordariomycetes</taxon>
        <taxon>Hypocreomycetidae</taxon>
        <taxon>Hypocreales</taxon>
        <taxon>Clavicipitaceae</taxon>
        <taxon>Claviceps</taxon>
    </lineage>
</organism>
<feature type="region of interest" description="Disordered" evidence="3">
    <location>
        <begin position="529"/>
        <end position="581"/>
    </location>
</feature>
<proteinExistence type="predicted"/>
<evidence type="ECO:0000256" key="2">
    <source>
        <dbReference type="ARBA" id="ARBA00022737"/>
    </source>
</evidence>
<keyword evidence="1" id="KW-0433">Leucine-rich repeat</keyword>
<feature type="domain" description="CAP-Gly" evidence="4">
    <location>
        <begin position="25"/>
        <end position="71"/>
    </location>
</feature>
<dbReference type="PANTHER" id="PTHR46652">
    <property type="entry name" value="LEUCINE-RICH REPEAT AND IQ DOMAIN-CONTAINING PROTEIN 1-RELATED"/>
    <property type="match status" value="1"/>
</dbReference>
<dbReference type="Gene3D" id="2.30.30.190">
    <property type="entry name" value="CAP Gly-rich-like domain"/>
    <property type="match status" value="1"/>
</dbReference>
<dbReference type="InterPro" id="IPR036859">
    <property type="entry name" value="CAP-Gly_dom_sf"/>
</dbReference>
<keyword evidence="6" id="KW-1185">Reference proteome</keyword>
<dbReference type="SMART" id="SM00364">
    <property type="entry name" value="LRR_BAC"/>
    <property type="match status" value="2"/>
</dbReference>